<protein>
    <submittedName>
        <fullName evidence="2">Uncharacterized protein</fullName>
    </submittedName>
</protein>
<gene>
    <name evidence="2" type="ORF">PGT21_018618</name>
    <name evidence="3" type="ORF">PGTUg99_024700</name>
</gene>
<keyword evidence="4" id="KW-1185">Reference proteome</keyword>
<sequence length="116" mass="13010">MLINKGMLILAGIPCLVLASTSPAWSYRPNMVAEQASCEHPSWKPAPDLMLCRDKYVCNHCGDEHSCGYQRQAWVEKCTKCGYLQNPTYNGDCPLGKPIPKNMPCCDRCRIVHSIH</sequence>
<evidence type="ECO:0000313" key="4">
    <source>
        <dbReference type="Proteomes" id="UP000324748"/>
    </source>
</evidence>
<keyword evidence="1" id="KW-0732">Signal</keyword>
<evidence type="ECO:0000313" key="2">
    <source>
        <dbReference type="EMBL" id="KAA1107577.1"/>
    </source>
</evidence>
<comment type="caution">
    <text evidence="2">The sequence shown here is derived from an EMBL/GenBank/DDBJ whole genome shotgun (WGS) entry which is preliminary data.</text>
</comment>
<dbReference type="Proteomes" id="UP000324748">
    <property type="component" value="Unassembled WGS sequence"/>
</dbReference>
<proteinExistence type="predicted"/>
<evidence type="ECO:0000313" key="5">
    <source>
        <dbReference type="Proteomes" id="UP000325313"/>
    </source>
</evidence>
<dbReference type="EMBL" id="VDEP01000203">
    <property type="protein sequence ID" value="KAA1124629.1"/>
    <property type="molecule type" value="Genomic_DNA"/>
</dbReference>
<feature type="chain" id="PRO_5036366465" evidence="1">
    <location>
        <begin position="20"/>
        <end position="116"/>
    </location>
</feature>
<feature type="signal peptide" evidence="1">
    <location>
        <begin position="1"/>
        <end position="19"/>
    </location>
</feature>
<name>A0A5B0Q362_PUCGR</name>
<evidence type="ECO:0000313" key="3">
    <source>
        <dbReference type="EMBL" id="KAA1124629.1"/>
    </source>
</evidence>
<dbReference type="Proteomes" id="UP000325313">
    <property type="component" value="Unassembled WGS sequence"/>
</dbReference>
<reference evidence="4 5" key="1">
    <citation type="submission" date="2019-05" db="EMBL/GenBank/DDBJ databases">
        <title>Emergence of the Ug99 lineage of the wheat stem rust pathogen through somatic hybridization.</title>
        <authorList>
            <person name="Li F."/>
            <person name="Upadhyaya N.M."/>
            <person name="Sperschneider J."/>
            <person name="Matny O."/>
            <person name="Nguyen-Phuc H."/>
            <person name="Mago R."/>
            <person name="Raley C."/>
            <person name="Miller M.E."/>
            <person name="Silverstein K.A.T."/>
            <person name="Henningsen E."/>
            <person name="Hirsch C.D."/>
            <person name="Visser B."/>
            <person name="Pretorius Z.A."/>
            <person name="Steffenson B.J."/>
            <person name="Schwessinger B."/>
            <person name="Dodds P.N."/>
            <person name="Figueroa M."/>
        </authorList>
    </citation>
    <scope>NUCLEOTIDE SEQUENCE [LARGE SCALE GENOMIC DNA]</scope>
    <source>
        <strain evidence="2">21-0</strain>
        <strain evidence="3 5">Ug99</strain>
    </source>
</reference>
<organism evidence="2 4">
    <name type="scientific">Puccinia graminis f. sp. tritici</name>
    <dbReference type="NCBI Taxonomy" id="56615"/>
    <lineage>
        <taxon>Eukaryota</taxon>
        <taxon>Fungi</taxon>
        <taxon>Dikarya</taxon>
        <taxon>Basidiomycota</taxon>
        <taxon>Pucciniomycotina</taxon>
        <taxon>Pucciniomycetes</taxon>
        <taxon>Pucciniales</taxon>
        <taxon>Pucciniaceae</taxon>
        <taxon>Puccinia</taxon>
    </lineage>
</organism>
<evidence type="ECO:0000256" key="1">
    <source>
        <dbReference type="SAM" id="SignalP"/>
    </source>
</evidence>
<dbReference type="EMBL" id="VSWC01000029">
    <property type="protein sequence ID" value="KAA1107577.1"/>
    <property type="molecule type" value="Genomic_DNA"/>
</dbReference>
<dbReference type="AlphaFoldDB" id="A0A5B0Q362"/>
<accession>A0A5B0Q362</accession>